<reference evidence="1 2" key="1">
    <citation type="submission" date="2019-06" db="EMBL/GenBank/DDBJ databases">
        <title>Genome Sequence of the Brown Rot Fungal Pathogen Monilinia fructicola.</title>
        <authorList>
            <person name="De Miccolis Angelini R.M."/>
            <person name="Landi L."/>
            <person name="Abate D."/>
            <person name="Pollastro S."/>
            <person name="Romanazzi G."/>
            <person name="Faretra F."/>
        </authorList>
    </citation>
    <scope>NUCLEOTIDE SEQUENCE [LARGE SCALE GENOMIC DNA]</scope>
    <source>
        <strain evidence="1 2">Mfrc123</strain>
    </source>
</reference>
<comment type="caution">
    <text evidence="1">The sequence shown here is derived from an EMBL/GenBank/DDBJ whole genome shotgun (WGS) entry which is preliminary data.</text>
</comment>
<organism evidence="1 2">
    <name type="scientific">Monilinia fructicola</name>
    <name type="common">Brown rot fungus</name>
    <name type="synonym">Ciboria fructicola</name>
    <dbReference type="NCBI Taxonomy" id="38448"/>
    <lineage>
        <taxon>Eukaryota</taxon>
        <taxon>Fungi</taxon>
        <taxon>Dikarya</taxon>
        <taxon>Ascomycota</taxon>
        <taxon>Pezizomycotina</taxon>
        <taxon>Leotiomycetes</taxon>
        <taxon>Helotiales</taxon>
        <taxon>Sclerotiniaceae</taxon>
        <taxon>Monilinia</taxon>
    </lineage>
</organism>
<evidence type="ECO:0000313" key="2">
    <source>
        <dbReference type="Proteomes" id="UP000322873"/>
    </source>
</evidence>
<proteinExistence type="predicted"/>
<name>A0A5M9JTN2_MONFR</name>
<dbReference type="EMBL" id="VICG01000006">
    <property type="protein sequence ID" value="KAA8571216.1"/>
    <property type="molecule type" value="Genomic_DNA"/>
</dbReference>
<keyword evidence="2" id="KW-1185">Reference proteome</keyword>
<dbReference type="Proteomes" id="UP000322873">
    <property type="component" value="Unassembled WGS sequence"/>
</dbReference>
<protein>
    <submittedName>
        <fullName evidence="1">Uncharacterized protein</fullName>
    </submittedName>
</protein>
<accession>A0A5M9JTN2</accession>
<evidence type="ECO:0000313" key="1">
    <source>
        <dbReference type="EMBL" id="KAA8571216.1"/>
    </source>
</evidence>
<gene>
    <name evidence="1" type="ORF">EYC84_000552</name>
</gene>
<sequence length="94" mass="10126">MGNAPDAVPAMPVNAVGVIIRKTSPSSIRIPKPLLRPIAFHSAYFEITSKLESIQQYNATKFPVPSLTTTMPPNGTIQIASMLSIQIQLPILPS</sequence>
<dbReference type="AlphaFoldDB" id="A0A5M9JTN2"/>